<comment type="similarity">
    <text evidence="3">Belongs to the TVP38/TMEM64 family.</text>
</comment>
<dbReference type="PANTHER" id="PTHR47549:SF2">
    <property type="entry name" value="GOLGI APPARATUS MEMBRANE PROTEIN TVP38"/>
    <property type="match status" value="1"/>
</dbReference>
<evidence type="ECO:0000256" key="3">
    <source>
        <dbReference type="ARBA" id="ARBA00008640"/>
    </source>
</evidence>
<evidence type="ECO:0000256" key="2">
    <source>
        <dbReference type="ARBA" id="ARBA00004653"/>
    </source>
</evidence>
<protein>
    <recommendedName>
        <fullName evidence="4">Golgi apparatus membrane protein TVP38</fullName>
    </recommendedName>
    <alternativeName>
        <fullName evidence="5">Golgi apparatus membrane protein tvp38</fullName>
    </alternativeName>
</protein>
<name>F4RN38_MELLP</name>
<dbReference type="eggNOG" id="KOG3140">
    <property type="taxonomic scope" value="Eukaryota"/>
</dbReference>
<evidence type="ECO:0000313" key="13">
    <source>
        <dbReference type="EMBL" id="EGG06231.1"/>
    </source>
</evidence>
<dbReference type="AlphaFoldDB" id="F4RN38"/>
<keyword evidence="8" id="KW-0333">Golgi apparatus</keyword>
<dbReference type="HOGENOM" id="CLU_612622_0_0_1"/>
<comment type="subcellular location">
    <subcellularLocation>
        <location evidence="2">Golgi apparatus membrane</location>
        <topology evidence="2">Multi-pass membrane protein</topology>
    </subcellularLocation>
</comment>
<dbReference type="FunCoup" id="F4RN38">
    <property type="interactions" value="26"/>
</dbReference>
<comment type="function">
    <text evidence="1">Golgi membrane protein involved in vesicular trafficking and spindle migration.</text>
</comment>
<dbReference type="PANTHER" id="PTHR47549">
    <property type="entry name" value="GOLGI APPARATUS MEMBRANE PROTEIN TVP38-RELATED"/>
    <property type="match status" value="1"/>
</dbReference>
<dbReference type="InterPro" id="IPR051076">
    <property type="entry name" value="Golgi_membrane_TVP38/TMEM64"/>
</dbReference>
<sequence length="447" mass="50693">MSWQPLDHPTNHNTSTYPTHPTYPSHPSNHTNGHGTFTTPHQHPSSYPPSSTQTVSELANSFSSDNLNHPSKLSKNKRPRSFRDKQWDSAFGPLSLNTFLRKDWIKYYVILLLLIIAVAIVTIFHHQIIVSLKPFADDLHDLKVGNVEIGWIIPIIILFIISFPPLFGHEIVIIICGLVWGLWIGFAIVSVGTFIGEVANYWTFKYACTKRAEKLERKDLNYACMCIVIRDGGFWIAFLARLSAIPSHLITPVFATTGMSLWIFSTATLLSMPKQLAGVYLGTLFNLESNTKSTSSKIIEYLVLIVSFLVTVVAAMFIYKRMSKARPLVQARWESERIGSRTGLDHQSDGQVHHVDPYYGNGLISSEWEPIRDRSIEENLRMGRTSEDDWSSLEHGVFLQSNHSFPDDRHLEVDQELIHHTPLLPVFIRKDLRDRDGLSPTYASRSG</sequence>
<feature type="region of interest" description="Disordered" evidence="10">
    <location>
        <begin position="1"/>
        <end position="55"/>
    </location>
</feature>
<feature type="transmembrane region" description="Helical" evidence="11">
    <location>
        <begin position="298"/>
        <end position="319"/>
    </location>
</feature>
<dbReference type="EMBL" id="GL883109">
    <property type="protein sequence ID" value="EGG06231.1"/>
    <property type="molecule type" value="Genomic_DNA"/>
</dbReference>
<evidence type="ECO:0000256" key="11">
    <source>
        <dbReference type="SAM" id="Phobius"/>
    </source>
</evidence>
<evidence type="ECO:0000256" key="5">
    <source>
        <dbReference type="ARBA" id="ARBA00020673"/>
    </source>
</evidence>
<feature type="transmembrane region" description="Helical" evidence="11">
    <location>
        <begin position="107"/>
        <end position="129"/>
    </location>
</feature>
<evidence type="ECO:0000256" key="8">
    <source>
        <dbReference type="ARBA" id="ARBA00023034"/>
    </source>
</evidence>
<dbReference type="InParanoid" id="F4RN38"/>
<evidence type="ECO:0000256" key="6">
    <source>
        <dbReference type="ARBA" id="ARBA00022692"/>
    </source>
</evidence>
<organism evidence="14">
    <name type="scientific">Melampsora larici-populina (strain 98AG31 / pathotype 3-4-7)</name>
    <name type="common">Poplar leaf rust fungus</name>
    <dbReference type="NCBI Taxonomy" id="747676"/>
    <lineage>
        <taxon>Eukaryota</taxon>
        <taxon>Fungi</taxon>
        <taxon>Dikarya</taxon>
        <taxon>Basidiomycota</taxon>
        <taxon>Pucciniomycotina</taxon>
        <taxon>Pucciniomycetes</taxon>
        <taxon>Pucciniales</taxon>
        <taxon>Melampsoraceae</taxon>
        <taxon>Melampsora</taxon>
    </lineage>
</organism>
<dbReference type="InterPro" id="IPR032816">
    <property type="entry name" value="VTT_dom"/>
</dbReference>
<dbReference type="VEuPathDB" id="FungiDB:MELLADRAFT_116607"/>
<dbReference type="KEGG" id="mlr:MELLADRAFT_116607"/>
<feature type="transmembrane region" description="Helical" evidence="11">
    <location>
        <begin position="149"/>
        <end position="167"/>
    </location>
</feature>
<dbReference type="Pfam" id="PF09335">
    <property type="entry name" value="VTT_dom"/>
    <property type="match status" value="1"/>
</dbReference>
<dbReference type="OrthoDB" id="166803at2759"/>
<evidence type="ECO:0000259" key="12">
    <source>
        <dbReference type="Pfam" id="PF09335"/>
    </source>
</evidence>
<dbReference type="GeneID" id="18925846"/>
<evidence type="ECO:0000256" key="9">
    <source>
        <dbReference type="ARBA" id="ARBA00023136"/>
    </source>
</evidence>
<feature type="region of interest" description="Disordered" evidence="10">
    <location>
        <begin position="61"/>
        <end position="80"/>
    </location>
</feature>
<keyword evidence="14" id="KW-1185">Reference proteome</keyword>
<dbReference type="RefSeq" id="XP_007410469.1">
    <property type="nucleotide sequence ID" value="XM_007410407.1"/>
</dbReference>
<reference evidence="14" key="1">
    <citation type="journal article" date="2011" name="Proc. Natl. Acad. Sci. U.S.A.">
        <title>Obligate biotrophy features unraveled by the genomic analysis of rust fungi.</title>
        <authorList>
            <person name="Duplessis S."/>
            <person name="Cuomo C.A."/>
            <person name="Lin Y.-C."/>
            <person name="Aerts A."/>
            <person name="Tisserant E."/>
            <person name="Veneault-Fourrey C."/>
            <person name="Joly D.L."/>
            <person name="Hacquard S."/>
            <person name="Amselem J."/>
            <person name="Cantarel B.L."/>
            <person name="Chiu R."/>
            <person name="Coutinho P.M."/>
            <person name="Feau N."/>
            <person name="Field M."/>
            <person name="Frey P."/>
            <person name="Gelhaye E."/>
            <person name="Goldberg J."/>
            <person name="Grabherr M.G."/>
            <person name="Kodira C.D."/>
            <person name="Kohler A."/>
            <person name="Kuees U."/>
            <person name="Lindquist E.A."/>
            <person name="Lucas S.M."/>
            <person name="Mago R."/>
            <person name="Mauceli E."/>
            <person name="Morin E."/>
            <person name="Murat C."/>
            <person name="Pangilinan J.L."/>
            <person name="Park R."/>
            <person name="Pearson M."/>
            <person name="Quesneville H."/>
            <person name="Rouhier N."/>
            <person name="Sakthikumar S."/>
            <person name="Salamov A.A."/>
            <person name="Schmutz J."/>
            <person name="Selles B."/>
            <person name="Shapiro H."/>
            <person name="Tanguay P."/>
            <person name="Tuskan G.A."/>
            <person name="Henrissat B."/>
            <person name="Van de Peer Y."/>
            <person name="Rouze P."/>
            <person name="Ellis J.G."/>
            <person name="Dodds P.N."/>
            <person name="Schein J.E."/>
            <person name="Zhong S."/>
            <person name="Hamelin R.C."/>
            <person name="Grigoriev I.V."/>
            <person name="Szabo L.J."/>
            <person name="Martin F."/>
        </authorList>
    </citation>
    <scope>NUCLEOTIDE SEQUENCE [LARGE SCALE GENOMIC DNA]</scope>
    <source>
        <strain evidence="14">98AG31 / pathotype 3-4-7</strain>
    </source>
</reference>
<accession>F4RN38</accession>
<dbReference type="GO" id="GO:0000139">
    <property type="term" value="C:Golgi membrane"/>
    <property type="evidence" value="ECO:0007669"/>
    <property type="project" value="UniProtKB-SubCell"/>
</dbReference>
<proteinExistence type="inferred from homology"/>
<evidence type="ECO:0000256" key="7">
    <source>
        <dbReference type="ARBA" id="ARBA00022989"/>
    </source>
</evidence>
<gene>
    <name evidence="13" type="ORF">MELLADRAFT_116607</name>
</gene>
<feature type="domain" description="VTT" evidence="12">
    <location>
        <begin position="169"/>
        <end position="283"/>
    </location>
</feature>
<keyword evidence="9 11" id="KW-0472">Membrane</keyword>
<keyword evidence="6 11" id="KW-0812">Transmembrane</keyword>
<feature type="compositionally biased region" description="Low complexity" evidence="10">
    <location>
        <begin position="38"/>
        <end position="54"/>
    </location>
</feature>
<feature type="compositionally biased region" description="Low complexity" evidence="10">
    <location>
        <begin position="11"/>
        <end position="31"/>
    </location>
</feature>
<keyword evidence="7 11" id="KW-1133">Transmembrane helix</keyword>
<feature type="compositionally biased region" description="Polar residues" evidence="10">
    <location>
        <begin position="61"/>
        <end position="71"/>
    </location>
</feature>
<evidence type="ECO:0000256" key="4">
    <source>
        <dbReference type="ARBA" id="ARBA00013533"/>
    </source>
</evidence>
<evidence type="ECO:0000256" key="1">
    <source>
        <dbReference type="ARBA" id="ARBA00002978"/>
    </source>
</evidence>
<dbReference type="Proteomes" id="UP000001072">
    <property type="component" value="Unassembled WGS sequence"/>
</dbReference>
<evidence type="ECO:0000313" key="14">
    <source>
        <dbReference type="Proteomes" id="UP000001072"/>
    </source>
</evidence>
<evidence type="ECO:0000256" key="10">
    <source>
        <dbReference type="SAM" id="MobiDB-lite"/>
    </source>
</evidence>
<feature type="transmembrane region" description="Helical" evidence="11">
    <location>
        <begin position="172"/>
        <end position="195"/>
    </location>
</feature>